<sequence length="107" mass="12340">QCFLVDGVAQLHLTVQWMFLIERPEIPPTHAQATARRISPESYSYTASILRLLRNKAFILLVITYGECVTLRTTDPFRTSNCGEDELNRSKVTLKTFLMLQKLFCLF</sequence>
<evidence type="ECO:0000313" key="1">
    <source>
        <dbReference type="Ensembl" id="ENSSANP00000030531.1"/>
    </source>
</evidence>
<evidence type="ECO:0000313" key="2">
    <source>
        <dbReference type="Proteomes" id="UP000472260"/>
    </source>
</evidence>
<accession>A0A671MBD9</accession>
<proteinExistence type="predicted"/>
<keyword evidence="2" id="KW-1185">Reference proteome</keyword>
<organism evidence="1 2">
    <name type="scientific">Sinocyclocheilus anshuiensis</name>
    <dbReference type="NCBI Taxonomy" id="1608454"/>
    <lineage>
        <taxon>Eukaryota</taxon>
        <taxon>Metazoa</taxon>
        <taxon>Chordata</taxon>
        <taxon>Craniata</taxon>
        <taxon>Vertebrata</taxon>
        <taxon>Euteleostomi</taxon>
        <taxon>Actinopterygii</taxon>
        <taxon>Neopterygii</taxon>
        <taxon>Teleostei</taxon>
        <taxon>Ostariophysi</taxon>
        <taxon>Cypriniformes</taxon>
        <taxon>Cyprinidae</taxon>
        <taxon>Cyprininae</taxon>
        <taxon>Sinocyclocheilus</taxon>
    </lineage>
</organism>
<dbReference type="Proteomes" id="UP000472260">
    <property type="component" value="Unassembled WGS sequence"/>
</dbReference>
<dbReference type="AlphaFoldDB" id="A0A671MBD9"/>
<name>A0A671MBD9_9TELE</name>
<protein>
    <submittedName>
        <fullName evidence="1">Uncharacterized protein</fullName>
    </submittedName>
</protein>
<reference evidence="1" key="1">
    <citation type="submission" date="2025-08" db="UniProtKB">
        <authorList>
            <consortium name="Ensembl"/>
        </authorList>
    </citation>
    <scope>IDENTIFICATION</scope>
</reference>
<reference evidence="1" key="2">
    <citation type="submission" date="2025-09" db="UniProtKB">
        <authorList>
            <consortium name="Ensembl"/>
        </authorList>
    </citation>
    <scope>IDENTIFICATION</scope>
</reference>
<dbReference type="Ensembl" id="ENSSANT00000032496.1">
    <property type="protein sequence ID" value="ENSSANP00000030531.1"/>
    <property type="gene ID" value="ENSSANG00000015620.1"/>
</dbReference>